<dbReference type="Pfam" id="PF13692">
    <property type="entry name" value="Glyco_trans_1_4"/>
    <property type="match status" value="1"/>
</dbReference>
<dbReference type="InterPro" id="IPR050194">
    <property type="entry name" value="Glycosyltransferase_grp1"/>
</dbReference>
<evidence type="ECO:0000313" key="2">
    <source>
        <dbReference type="Proteomes" id="UP000095042"/>
    </source>
</evidence>
<evidence type="ECO:0008006" key="3">
    <source>
        <dbReference type="Google" id="ProtNLM"/>
    </source>
</evidence>
<dbReference type="PANTHER" id="PTHR45947">
    <property type="entry name" value="SULFOQUINOVOSYL TRANSFERASE SQD2"/>
    <property type="match status" value="1"/>
</dbReference>
<gene>
    <name evidence="1" type="ORF">AUC71_04410</name>
</gene>
<accession>A0A1E3VTF8</accession>
<dbReference type="SUPFAM" id="SSF53756">
    <property type="entry name" value="UDP-Glycosyltransferase/glycogen phosphorylase"/>
    <property type="match status" value="1"/>
</dbReference>
<dbReference type="PANTHER" id="PTHR45947:SF3">
    <property type="entry name" value="SULFOQUINOVOSYL TRANSFERASE SQD2"/>
    <property type="match status" value="1"/>
</dbReference>
<comment type="caution">
    <text evidence="1">The sequence shown here is derived from an EMBL/GenBank/DDBJ whole genome shotgun (WGS) entry which is preliminary data.</text>
</comment>
<reference evidence="1 2" key="1">
    <citation type="journal article" date="2016" name="Environ. Microbiol.">
        <title>New Methyloceanibacter diversity from North Sea sediments includes methanotroph containing solely the soluble methane monooxygenase.</title>
        <authorList>
            <person name="Vekeman B."/>
            <person name="Kerckhof F.M."/>
            <person name="Cremers G."/>
            <person name="de Vos P."/>
            <person name="Vandamme P."/>
            <person name="Boon N."/>
            <person name="Op den Camp H.J."/>
            <person name="Heylen K."/>
        </authorList>
    </citation>
    <scope>NUCLEOTIDE SEQUENCE [LARGE SCALE GENOMIC DNA]</scope>
    <source>
        <strain evidence="1 2">R-67177</strain>
    </source>
</reference>
<dbReference type="EMBL" id="LPWD01000455">
    <property type="protein sequence ID" value="ODR96813.1"/>
    <property type="molecule type" value="Genomic_DNA"/>
</dbReference>
<dbReference type="Gene3D" id="3.40.50.2000">
    <property type="entry name" value="Glycogen Phosphorylase B"/>
    <property type="match status" value="2"/>
</dbReference>
<keyword evidence="2" id="KW-1185">Reference proteome</keyword>
<proteinExistence type="predicted"/>
<organism evidence="1 2">
    <name type="scientific">Methyloceanibacter marginalis</name>
    <dbReference type="NCBI Taxonomy" id="1774971"/>
    <lineage>
        <taxon>Bacteria</taxon>
        <taxon>Pseudomonadati</taxon>
        <taxon>Pseudomonadota</taxon>
        <taxon>Alphaproteobacteria</taxon>
        <taxon>Hyphomicrobiales</taxon>
        <taxon>Hyphomicrobiaceae</taxon>
        <taxon>Methyloceanibacter</taxon>
    </lineage>
</organism>
<protein>
    <recommendedName>
        <fullName evidence="3">Glycosyl transferase family 1 domain-containing protein</fullName>
    </recommendedName>
</protein>
<dbReference type="GO" id="GO:0016757">
    <property type="term" value="F:glycosyltransferase activity"/>
    <property type="evidence" value="ECO:0007669"/>
    <property type="project" value="TreeGrafter"/>
</dbReference>
<evidence type="ECO:0000313" key="1">
    <source>
        <dbReference type="EMBL" id="ODR96813.1"/>
    </source>
</evidence>
<name>A0A1E3VTF8_9HYPH</name>
<dbReference type="AlphaFoldDB" id="A0A1E3VTF8"/>
<sequence length="471" mass="51985">MINGGAGYAALRVHDALRLSGAGSTLYVGQAERGRHPGIRRLRGAEEGCQPRRVPGLTIFSVDPPGIPDAELDEIIAQADIFNLHWFARFLSVRNVERLSSSGKPVIITVRDMNPLTGGCHFFHGCENWKRDCFPCPQFIPDTLPLPGATLDAKRTLWNLENITVVVLSDHTASLIECSPLFGQCRIEKIPNPIDVSIFKPHRREAARAALGIPQDKHAVAYLPSFGSSVKGGSQAVAALERLARDVPAKDCVVVCAGDLEKPLQVPFETIEVGFIADKHRLAQFYSAADVTLIPSTEETFSNTAAESVACGTPVVGFRVGAIPEIAQGARGRAVAVNDIEALAGGLRTMLSRSQDRPEELHRYVAETFAASAIGPRYLALFEELHGTAQTQTVSAQVERQNAPAVHRFDQLLADYRVVRFDELRKERGARRRETRGLRGRLRLMLRVIRMFFADNEDFRRQLRSLLEGRR</sequence>
<dbReference type="Proteomes" id="UP000095042">
    <property type="component" value="Unassembled WGS sequence"/>
</dbReference>